<dbReference type="Proteomes" id="UP000191160">
    <property type="component" value="Unassembled WGS sequence"/>
</dbReference>
<organism evidence="2 3">
    <name type="scientific">Acinetobacter amyesii</name>
    <dbReference type="NCBI Taxonomy" id="2942470"/>
    <lineage>
        <taxon>Bacteria</taxon>
        <taxon>Pseudomonadati</taxon>
        <taxon>Pseudomonadota</taxon>
        <taxon>Gammaproteobacteria</taxon>
        <taxon>Moraxellales</taxon>
        <taxon>Moraxellaceae</taxon>
        <taxon>Acinetobacter</taxon>
    </lineage>
</organism>
<keyword evidence="3" id="KW-1185">Reference proteome</keyword>
<evidence type="ECO:0000313" key="3">
    <source>
        <dbReference type="Proteomes" id="UP000191160"/>
    </source>
</evidence>
<comment type="caution">
    <text evidence="2">The sequence shown here is derived from an EMBL/GenBank/DDBJ whole genome shotgun (WGS) entry which is preliminary data.</text>
</comment>
<name>A0A1T1H5H1_9GAMM</name>
<keyword evidence="1" id="KW-0732">Signal</keyword>
<dbReference type="Pfam" id="PF09694">
    <property type="entry name" value="Gcw_chp"/>
    <property type="match status" value="1"/>
</dbReference>
<dbReference type="AlphaFoldDB" id="A0A1T1H5H1"/>
<accession>A0A1T1H5H1</accession>
<proteinExistence type="predicted"/>
<dbReference type="InterPro" id="IPR010239">
    <property type="entry name" value="CHP02001"/>
</dbReference>
<dbReference type="NCBIfam" id="TIGR02001">
    <property type="entry name" value="gcw_chp"/>
    <property type="match status" value="1"/>
</dbReference>
<evidence type="ECO:0000313" key="2">
    <source>
        <dbReference type="EMBL" id="OOV84970.1"/>
    </source>
</evidence>
<dbReference type="RefSeq" id="WP_078189467.1">
    <property type="nucleotide sequence ID" value="NZ_JAMCOZ010000005.1"/>
</dbReference>
<feature type="signal peptide" evidence="1">
    <location>
        <begin position="1"/>
        <end position="23"/>
    </location>
</feature>
<evidence type="ECO:0008006" key="4">
    <source>
        <dbReference type="Google" id="ProtNLM"/>
    </source>
</evidence>
<reference evidence="2 3" key="1">
    <citation type="submission" date="2017-02" db="EMBL/GenBank/DDBJ databases">
        <title>Acinetobacter sp. ANC 4945, whole genome shotgun sequencing project.</title>
        <authorList>
            <person name="Radolfova-Krizova L."/>
            <person name="Al Atrouni A."/>
            <person name="Nemec A."/>
        </authorList>
    </citation>
    <scope>NUCLEOTIDE SEQUENCE [LARGE SCALE GENOMIC DNA]</scope>
    <source>
        <strain evidence="2 3">ANC 4945</strain>
    </source>
</reference>
<protein>
    <recommendedName>
        <fullName evidence="4">Porin</fullName>
    </recommendedName>
</protein>
<dbReference type="EMBL" id="MVKX01000002">
    <property type="protein sequence ID" value="OOV84970.1"/>
    <property type="molecule type" value="Genomic_DNA"/>
</dbReference>
<feature type="chain" id="PRO_5013272871" description="Porin" evidence="1">
    <location>
        <begin position="24"/>
        <end position="261"/>
    </location>
</feature>
<evidence type="ECO:0000256" key="1">
    <source>
        <dbReference type="SAM" id="SignalP"/>
    </source>
</evidence>
<gene>
    <name evidence="2" type="ORF">B1202_04940</name>
</gene>
<sequence>MIQFYKKAILSILVTLGTVPAFAEQTEQTEQTTTAQGNWSGSLGVVNKYVYRASEENDQAALQAGLEYAHNSGLFAGYWGSTLNYDPTDDSQSHGFEHDFYVGYGRELNEDWSYKSQVMAYVYQGGGSVYNDDRSEKRRTTGVEFIQDISYKDLTASMAVLLSDVNYGNAGDVYLNATYSYALPYDVSLNSSLGVSVFNDSRDDSLLTTTEDVVFTEARLGLSKPIADTGFEIAADYVWGGKDREGEQLDDNVVVGLTYSF</sequence>